<evidence type="ECO:0000313" key="2">
    <source>
        <dbReference type="EMBL" id="GBE61787.1"/>
    </source>
</evidence>
<feature type="compositionally biased region" description="Polar residues" evidence="1">
    <location>
        <begin position="430"/>
        <end position="443"/>
    </location>
</feature>
<feature type="compositionally biased region" description="Low complexity" evidence="1">
    <location>
        <begin position="579"/>
        <end position="605"/>
    </location>
</feature>
<proteinExistence type="predicted"/>
<evidence type="ECO:0000313" key="3">
    <source>
        <dbReference type="Proteomes" id="UP000236319"/>
    </source>
</evidence>
<keyword evidence="3" id="KW-1185">Reference proteome</keyword>
<gene>
    <name evidence="2" type="ORF">BOVATA_032800</name>
</gene>
<name>A0A2H6KFM3_9APIC</name>
<feature type="compositionally biased region" description="Low complexity" evidence="1">
    <location>
        <begin position="554"/>
        <end position="564"/>
    </location>
</feature>
<feature type="compositionally biased region" description="Polar residues" evidence="1">
    <location>
        <begin position="751"/>
        <end position="767"/>
    </location>
</feature>
<dbReference type="VEuPathDB" id="PiroplasmaDB:BOVATA_032800"/>
<feature type="region of interest" description="Disordered" evidence="1">
    <location>
        <begin position="400"/>
        <end position="647"/>
    </location>
</feature>
<organism evidence="2 3">
    <name type="scientific">Babesia ovata</name>
    <dbReference type="NCBI Taxonomy" id="189622"/>
    <lineage>
        <taxon>Eukaryota</taxon>
        <taxon>Sar</taxon>
        <taxon>Alveolata</taxon>
        <taxon>Apicomplexa</taxon>
        <taxon>Aconoidasida</taxon>
        <taxon>Piroplasmida</taxon>
        <taxon>Babesiidae</taxon>
        <taxon>Babesia</taxon>
    </lineage>
</organism>
<dbReference type="EMBL" id="BDSA01000003">
    <property type="protein sequence ID" value="GBE61787.1"/>
    <property type="molecule type" value="Genomic_DNA"/>
</dbReference>
<feature type="compositionally biased region" description="Low complexity" evidence="1">
    <location>
        <begin position="728"/>
        <end position="740"/>
    </location>
</feature>
<comment type="caution">
    <text evidence="2">The sequence shown here is derived from an EMBL/GenBank/DDBJ whole genome shotgun (WGS) entry which is preliminary data.</text>
</comment>
<accession>A0A2H6KFM3</accession>
<dbReference type="RefSeq" id="XP_028868030.1">
    <property type="nucleotide sequence ID" value="XM_029012197.1"/>
</dbReference>
<feature type="compositionally biased region" description="Pro residues" evidence="1">
    <location>
        <begin position="411"/>
        <end position="425"/>
    </location>
</feature>
<protein>
    <submittedName>
        <fullName evidence="2">Ribosome binding protein, putative</fullName>
    </submittedName>
</protein>
<feature type="compositionally biased region" description="Polar residues" evidence="1">
    <location>
        <begin position="520"/>
        <end position="541"/>
    </location>
</feature>
<sequence>MAKHDIPLRSLKDCLMFLEWLHKNDGKQQEVARELHGRISKYFQKGATHFNLGNVRIGLSQFLATVSAFYTRLCYNPEAGKYVSKQPKEIVDALLECLPKFLAAIYFLEYCVNPAFKDLGGGGWEQNWPAWDAGTSSGGDLAIYLYAKTDDSKYNSRTGLIPGGLTSGEVKYNIFSLHRIYTRGYNMVGDLGNIMRKGNYNFLRSVFVTSVFSTDRGTAMQNTANAVSLVRTFCDIVEAEAKKSADGGKLKLALEDGIKMLVPPRSICWEDLKTHCAELREKLGKLFNNTKRFDFTGQSTDTRNLNKEELAKETANWMREKLIHVRGNLSQIKTDIGVLALPKENLGEYFTKHFFPYGFIFKERFHLSDSDVRGLKTDWRNVIDDLKKRNGSDLDRLVEILNGDGPGSCQSPPPPPKKPEVPPAKVPEGAQNQGKKSEGAQNQGKKDGPSPNQNNGQSEEKSPRSPVADSTAPALPPGNGGSGPAGPKVDKGDVGPDGGKGATGPQGPTGDPGPTGPVVSASSQDHVQTNPKAVQPPQNTNITPRGPPPPPADPSTSASPSIPGQPGPTGQGSPGDVTPGQQLVPPQGPVLAQSTSASGSSAGPTGVQGAGTQGGKDVSSVGSAPGVTVPSKGGSGVGGTDGDSAGIKKLTCEAGQTLGKSWYDGREICISKSKTPAFTSSPFEADAKKAWDAYNTQLSHNNPPRHLNTQDNHIPPSQGVSRPPNHPSHPTGHHPGTGLPAPQPDAMDTYLTLSGTTVDEKLPNQSPILDGDKIYSWPQMKDDMQEEQRQEVGKKSV</sequence>
<dbReference type="AlphaFoldDB" id="A0A2H6KFM3"/>
<feature type="region of interest" description="Disordered" evidence="1">
    <location>
        <begin position="694"/>
        <end position="797"/>
    </location>
</feature>
<feature type="compositionally biased region" description="Basic and acidic residues" evidence="1">
    <location>
        <begin position="780"/>
        <end position="797"/>
    </location>
</feature>
<dbReference type="Proteomes" id="UP000236319">
    <property type="component" value="Unassembled WGS sequence"/>
</dbReference>
<evidence type="ECO:0000256" key="1">
    <source>
        <dbReference type="SAM" id="MobiDB-lite"/>
    </source>
</evidence>
<reference evidence="2 3" key="1">
    <citation type="journal article" date="2017" name="BMC Genomics">
        <title>Whole-genome assembly of Babesia ovata and comparative genomics between closely related pathogens.</title>
        <authorList>
            <person name="Yamagishi J."/>
            <person name="Asada M."/>
            <person name="Hakimi H."/>
            <person name="Tanaka T.Q."/>
            <person name="Sugimoto C."/>
            <person name="Kawazu S."/>
        </authorList>
    </citation>
    <scope>NUCLEOTIDE SEQUENCE [LARGE SCALE GENOMIC DNA]</scope>
    <source>
        <strain evidence="2 3">Miyake</strain>
    </source>
</reference>
<dbReference type="OrthoDB" id="367190at2759"/>
<dbReference type="GeneID" id="39875557"/>
<feature type="compositionally biased region" description="Gly residues" evidence="1">
    <location>
        <begin position="495"/>
        <end position="504"/>
    </location>
</feature>
<feature type="compositionally biased region" description="Polar residues" evidence="1">
    <location>
        <begin position="694"/>
        <end position="712"/>
    </location>
</feature>